<accession>A0A6A4IH14</accession>
<keyword evidence="2" id="KW-1185">Reference proteome</keyword>
<evidence type="ECO:0000313" key="2">
    <source>
        <dbReference type="Proteomes" id="UP000799118"/>
    </source>
</evidence>
<evidence type="ECO:0000313" key="1">
    <source>
        <dbReference type="EMBL" id="KAE9408377.1"/>
    </source>
</evidence>
<dbReference type="Proteomes" id="UP000799118">
    <property type="component" value="Unassembled WGS sequence"/>
</dbReference>
<evidence type="ECO:0008006" key="3">
    <source>
        <dbReference type="Google" id="ProtNLM"/>
    </source>
</evidence>
<dbReference type="AlphaFoldDB" id="A0A6A4IH14"/>
<gene>
    <name evidence="1" type="ORF">BT96DRAFT_913958</name>
</gene>
<protein>
    <recommendedName>
        <fullName evidence="3">NADH-ubiquinone oxidoreductase 12 kDa subunit</fullName>
    </recommendedName>
</protein>
<sequence>MAIDEEQKAAPNCKARDDYIRESWVRAMEARLVREELEKYKLLEKLNDARVQGYKKIDL</sequence>
<organism evidence="1 2">
    <name type="scientific">Gymnopus androsaceus JB14</name>
    <dbReference type="NCBI Taxonomy" id="1447944"/>
    <lineage>
        <taxon>Eukaryota</taxon>
        <taxon>Fungi</taxon>
        <taxon>Dikarya</taxon>
        <taxon>Basidiomycota</taxon>
        <taxon>Agaricomycotina</taxon>
        <taxon>Agaricomycetes</taxon>
        <taxon>Agaricomycetidae</taxon>
        <taxon>Agaricales</taxon>
        <taxon>Marasmiineae</taxon>
        <taxon>Omphalotaceae</taxon>
        <taxon>Gymnopus</taxon>
    </lineage>
</organism>
<name>A0A6A4IH14_9AGAR</name>
<dbReference type="OrthoDB" id="10252718at2759"/>
<proteinExistence type="predicted"/>
<reference evidence="1" key="1">
    <citation type="journal article" date="2019" name="Environ. Microbiol.">
        <title>Fungal ecological strategies reflected in gene transcription - a case study of two litter decomposers.</title>
        <authorList>
            <person name="Barbi F."/>
            <person name="Kohler A."/>
            <person name="Barry K."/>
            <person name="Baskaran P."/>
            <person name="Daum C."/>
            <person name="Fauchery L."/>
            <person name="Ihrmark K."/>
            <person name="Kuo A."/>
            <person name="LaButti K."/>
            <person name="Lipzen A."/>
            <person name="Morin E."/>
            <person name="Grigoriev I.V."/>
            <person name="Henrissat B."/>
            <person name="Lindahl B."/>
            <person name="Martin F."/>
        </authorList>
    </citation>
    <scope>NUCLEOTIDE SEQUENCE</scope>
    <source>
        <strain evidence="1">JB14</strain>
    </source>
</reference>
<dbReference type="EMBL" id="ML769391">
    <property type="protein sequence ID" value="KAE9408377.1"/>
    <property type="molecule type" value="Genomic_DNA"/>
</dbReference>